<name>A0A5J5EMT8_9PEZI</name>
<dbReference type="OrthoDB" id="5275938at2759"/>
<sequence>MSSNDMETLFGTLRLEEIPNIDESPEAAQPIAVDGDVILDVSDDSRYLVSSQVLCGTSSVFRTMLGKDSKFAEAAALRRARLADSNEPIVVRLEDDDPWAMGVVMRVLHSRHYSIPSTVNLTQLGALAVVCDKYAFHEGLHTASSLWVQSLRSDELINQHPEHWLLISWVFGPEEIFTRVSRALVLSSAETDGELTISGNIEPIFRESIPSAVTAQILNRRHQCLTLMKAHVSKLQDSYFTAEVIAPMCRRGVRNHARGVPCDTLQLGHFYRTFHIGQHREWLAAHGTLQQIADGLRTVGSIYYTDNGGNNHAGCSWVPGLIQDVQNTIDSVAGLSFSEFPSRTWGPISHATL</sequence>
<evidence type="ECO:0000259" key="1">
    <source>
        <dbReference type="PROSITE" id="PS50097"/>
    </source>
</evidence>
<keyword evidence="3" id="KW-1185">Reference proteome</keyword>
<organism evidence="2 3">
    <name type="scientific">Sphaerosporella brunnea</name>
    <dbReference type="NCBI Taxonomy" id="1250544"/>
    <lineage>
        <taxon>Eukaryota</taxon>
        <taxon>Fungi</taxon>
        <taxon>Dikarya</taxon>
        <taxon>Ascomycota</taxon>
        <taxon>Pezizomycotina</taxon>
        <taxon>Pezizomycetes</taxon>
        <taxon>Pezizales</taxon>
        <taxon>Pyronemataceae</taxon>
        <taxon>Sphaerosporella</taxon>
    </lineage>
</organism>
<protein>
    <recommendedName>
        <fullName evidence="1">BTB domain-containing protein</fullName>
    </recommendedName>
</protein>
<feature type="domain" description="BTB" evidence="1">
    <location>
        <begin position="35"/>
        <end position="117"/>
    </location>
</feature>
<evidence type="ECO:0000313" key="2">
    <source>
        <dbReference type="EMBL" id="KAA8898499.1"/>
    </source>
</evidence>
<reference evidence="2 3" key="1">
    <citation type="submission" date="2019-09" db="EMBL/GenBank/DDBJ databases">
        <title>Draft genome of the ectomycorrhizal ascomycete Sphaerosporella brunnea.</title>
        <authorList>
            <consortium name="DOE Joint Genome Institute"/>
            <person name="Benucci G.M."/>
            <person name="Marozzi G."/>
            <person name="Antonielli L."/>
            <person name="Sanchez S."/>
            <person name="Marco P."/>
            <person name="Wang X."/>
            <person name="Falini L.B."/>
            <person name="Barry K."/>
            <person name="Haridas S."/>
            <person name="Lipzen A."/>
            <person name="Labutti K."/>
            <person name="Grigoriev I.V."/>
            <person name="Murat C."/>
            <person name="Martin F."/>
            <person name="Albertini E."/>
            <person name="Donnini D."/>
            <person name="Bonito G."/>
        </authorList>
    </citation>
    <scope>NUCLEOTIDE SEQUENCE [LARGE SCALE GENOMIC DNA]</scope>
    <source>
        <strain evidence="2 3">Sb_GMNB300</strain>
    </source>
</reference>
<dbReference type="InterPro" id="IPR000210">
    <property type="entry name" value="BTB/POZ_dom"/>
</dbReference>
<accession>A0A5J5EMT8</accession>
<dbReference type="InterPro" id="IPR011333">
    <property type="entry name" value="SKP1/BTB/POZ_sf"/>
</dbReference>
<dbReference type="Proteomes" id="UP000326924">
    <property type="component" value="Unassembled WGS sequence"/>
</dbReference>
<dbReference type="InParanoid" id="A0A5J5EMT8"/>
<dbReference type="EMBL" id="VXIS01000183">
    <property type="protein sequence ID" value="KAA8898499.1"/>
    <property type="molecule type" value="Genomic_DNA"/>
</dbReference>
<dbReference type="AlphaFoldDB" id="A0A5J5EMT8"/>
<comment type="caution">
    <text evidence="2">The sequence shown here is derived from an EMBL/GenBank/DDBJ whole genome shotgun (WGS) entry which is preliminary data.</text>
</comment>
<evidence type="ECO:0000313" key="3">
    <source>
        <dbReference type="Proteomes" id="UP000326924"/>
    </source>
</evidence>
<proteinExistence type="predicted"/>
<dbReference type="Gene3D" id="3.30.710.10">
    <property type="entry name" value="Potassium Channel Kv1.1, Chain A"/>
    <property type="match status" value="1"/>
</dbReference>
<dbReference type="PROSITE" id="PS50097">
    <property type="entry name" value="BTB"/>
    <property type="match status" value="1"/>
</dbReference>
<gene>
    <name evidence="2" type="ORF">FN846DRAFT_207494</name>
</gene>